<protein>
    <submittedName>
        <fullName evidence="1">10301_t:CDS:1</fullName>
    </submittedName>
</protein>
<comment type="caution">
    <text evidence="1">The sequence shown here is derived from an EMBL/GenBank/DDBJ whole genome shotgun (WGS) entry which is preliminary data.</text>
</comment>
<proteinExistence type="predicted"/>
<evidence type="ECO:0000313" key="2">
    <source>
        <dbReference type="Proteomes" id="UP000789525"/>
    </source>
</evidence>
<accession>A0ACA9NHJ1</accession>
<keyword evidence="2" id="KW-1185">Reference proteome</keyword>
<gene>
    <name evidence="1" type="ORF">ACOLOM_LOCUS8281</name>
</gene>
<dbReference type="EMBL" id="CAJVPT010020958">
    <property type="protein sequence ID" value="CAG8652042.1"/>
    <property type="molecule type" value="Genomic_DNA"/>
</dbReference>
<feature type="non-terminal residue" evidence="1">
    <location>
        <position position="864"/>
    </location>
</feature>
<organism evidence="1 2">
    <name type="scientific">Acaulospora colombiana</name>
    <dbReference type="NCBI Taxonomy" id="27376"/>
    <lineage>
        <taxon>Eukaryota</taxon>
        <taxon>Fungi</taxon>
        <taxon>Fungi incertae sedis</taxon>
        <taxon>Mucoromycota</taxon>
        <taxon>Glomeromycotina</taxon>
        <taxon>Glomeromycetes</taxon>
        <taxon>Diversisporales</taxon>
        <taxon>Acaulosporaceae</taxon>
        <taxon>Acaulospora</taxon>
    </lineage>
</organism>
<name>A0ACA9NHJ1_9GLOM</name>
<evidence type="ECO:0000313" key="1">
    <source>
        <dbReference type="EMBL" id="CAG8652042.1"/>
    </source>
</evidence>
<sequence length="864" mass="97886">MTREQHILVREEKKRRRMERKVMKEQMARATLMYHPRALSRILRKLVRLSMERSSTRTTPGSMREYLRGHSTLEQPTSIRRSLGKCSWAGLGGKTEMGNGTPNQKGSRSLGKRLVSSVYKRATVAIYDVGKDTDAISRRLLDQCRGLSWMDTYGEEDIRSDLWTIYLMLLENDGRNGIFLTCGARLSQFIEMLSAVFLGKRVIRRTGWPIETQERSLLAWILYIMDPMPADFEDQDLYNETKLSMRSFLFASFKLFERWIPPPTPPLFKYSNDPLIPVQYYSRVIFLYAPSIAVAAMLWYFRGHDDRMYRGLPAGLLGVDNSRFGDLRTPQRRNPNGAGGETLDSPTSSDSLGSRRVLSPNRLALSPTPSRPRSISPASSTTSLRHEVPGWTSPVLCTIPSASTTDQQNHFIRTFYEEVDKRQFNCASKQFELEWTGRLDDTMRFGGSNPNLGYKLGSLEGVWEGGFLYLDFTDYAKFLTGESEANPDFYQKSPDDLYGSNRQVWRLKEYVYEERQGSTWDRDHPPRYPMLQTAGPLSVGKWIDGWLPPADMLEWRLSDEGDELDIIETIHPSSLQSSGFGVGFEQMKKEKRISEEDADDFVTHAPAEQRRNSKKGVGKIRGRTVDLSSATETKLRPGSTAKSTPVSPMVTNANVHSVRSPPLSSPPNARTSVVINKDLTSPKSPETPEEKKRFRWSWKPKKKDKNQKEEPRRSSLPPTKSSMTVSPSTPEPTSGRERRTGSDEPVVRIDLEINPFELEDEEPEPPRQNEDIEYDGEEEAPVYGPPPPPSTYQQIARYVRYNPNVQWAKKAIWAGSPQYGASRRTTMSAAASSAGKMPSGSAEDEDVSRSIEQNGISDVLVFGE</sequence>
<dbReference type="Proteomes" id="UP000789525">
    <property type="component" value="Unassembled WGS sequence"/>
</dbReference>
<reference evidence="1" key="1">
    <citation type="submission" date="2021-06" db="EMBL/GenBank/DDBJ databases">
        <authorList>
            <person name="Kallberg Y."/>
            <person name="Tangrot J."/>
            <person name="Rosling A."/>
        </authorList>
    </citation>
    <scope>NUCLEOTIDE SEQUENCE</scope>
    <source>
        <strain evidence="1">CL356</strain>
    </source>
</reference>